<gene>
    <name evidence="2" type="ORF">QTH91_01960</name>
</gene>
<dbReference type="Pfam" id="PF16242">
    <property type="entry name" value="Pyrid_ox_like"/>
    <property type="match status" value="1"/>
</dbReference>
<dbReference type="Proteomes" id="UP001174908">
    <property type="component" value="Unassembled WGS sequence"/>
</dbReference>
<dbReference type="PANTHER" id="PTHR34818:SF1">
    <property type="entry name" value="PROTEIN BLI-3"/>
    <property type="match status" value="1"/>
</dbReference>
<proteinExistence type="predicted"/>
<sequence length="162" mass="17983">MAKDEHTQLWKLIRSAKFAMLTHRHGDGHLHSQPLTTQNKEADQQSTLYFFVARDGDIVRHLSSDPNVNVSYANLDDDDYVSISGVAAVSEDSAKKTELFNPLVKAWFPGGVDDPNLALLEVRIQAAEYWKAKDSKVVQLIKMAAAAVTGKPPADMAEHRKL</sequence>
<name>A0ABT7N5N3_9BURK</name>
<dbReference type="PANTHER" id="PTHR34818">
    <property type="entry name" value="PROTEIN BLI-3"/>
    <property type="match status" value="1"/>
</dbReference>
<evidence type="ECO:0000313" key="2">
    <source>
        <dbReference type="EMBL" id="MDM0043237.1"/>
    </source>
</evidence>
<dbReference type="InterPro" id="IPR052917">
    <property type="entry name" value="Stress-Dev_Protein"/>
</dbReference>
<evidence type="ECO:0000259" key="1">
    <source>
        <dbReference type="Pfam" id="PF16242"/>
    </source>
</evidence>
<comment type="caution">
    <text evidence="2">The sequence shown here is derived from an EMBL/GenBank/DDBJ whole genome shotgun (WGS) entry which is preliminary data.</text>
</comment>
<protein>
    <submittedName>
        <fullName evidence="2">Pyridoxamine 5'-phosphate oxidase family protein</fullName>
    </submittedName>
</protein>
<dbReference type="EMBL" id="JASZYV010000001">
    <property type="protein sequence ID" value="MDM0043237.1"/>
    <property type="molecule type" value="Genomic_DNA"/>
</dbReference>
<evidence type="ECO:0000313" key="3">
    <source>
        <dbReference type="Proteomes" id="UP001174908"/>
    </source>
</evidence>
<dbReference type="InterPro" id="IPR038725">
    <property type="entry name" value="YdaG_split_barrel_FMN-bd"/>
</dbReference>
<reference evidence="2" key="1">
    <citation type="submission" date="2023-06" db="EMBL/GenBank/DDBJ databases">
        <authorList>
            <person name="Jiang Y."/>
            <person name="Liu Q."/>
        </authorList>
    </citation>
    <scope>NUCLEOTIDE SEQUENCE</scope>
    <source>
        <strain evidence="2">CGMCC 1.12089</strain>
    </source>
</reference>
<dbReference type="SUPFAM" id="SSF50475">
    <property type="entry name" value="FMN-binding split barrel"/>
    <property type="match status" value="1"/>
</dbReference>
<feature type="domain" description="General stress protein FMN-binding split barrel" evidence="1">
    <location>
        <begin position="4"/>
        <end position="152"/>
    </location>
</feature>
<dbReference type="Gene3D" id="2.30.110.10">
    <property type="entry name" value="Electron Transport, Fmn-binding Protein, Chain A"/>
    <property type="match status" value="1"/>
</dbReference>
<organism evidence="2 3">
    <name type="scientific">Variovorax dokdonensis</name>
    <dbReference type="NCBI Taxonomy" id="344883"/>
    <lineage>
        <taxon>Bacteria</taxon>
        <taxon>Pseudomonadati</taxon>
        <taxon>Pseudomonadota</taxon>
        <taxon>Betaproteobacteria</taxon>
        <taxon>Burkholderiales</taxon>
        <taxon>Comamonadaceae</taxon>
        <taxon>Variovorax</taxon>
    </lineage>
</organism>
<keyword evidence="3" id="KW-1185">Reference proteome</keyword>
<dbReference type="InterPro" id="IPR012349">
    <property type="entry name" value="Split_barrel_FMN-bd"/>
</dbReference>
<accession>A0ABT7N5N3</accession>